<gene>
    <name evidence="2" type="ordered locus">S70_04745</name>
</gene>
<accession>A0A140NH48</accession>
<protein>
    <recommendedName>
        <fullName evidence="4">Fimbrial protein</fullName>
    </recommendedName>
</protein>
<dbReference type="RefSeq" id="WP_004922316.1">
    <property type="nucleotide sequence ID" value="NC_017731.1"/>
</dbReference>
<feature type="chain" id="PRO_5007303687" description="Fimbrial protein" evidence="1">
    <location>
        <begin position="37"/>
        <end position="380"/>
    </location>
</feature>
<sequence length="380" mass="40162">MKYYYFKYKTMMSSVFNKYMTSTVIAFGFIHPVALAANFNAMPGQEIISLGNVNAEITLTKISAVNSSSAIRADGFGINTSSSKVDCLPSSYEMTVGKMKGYRVDQDIIIGFRSTNATGVASVGAGASTSGPFHDVTVKGAWDNYGNYTPSPVQNASTMWCGSAWPEATQHQWNTNRKNNKASIRGELFLYVGNNAKPGSYTLPSLYLIKSASSGDLVSHLIFPSGTVTVSYPPCSISTPTEVSFDTRKGLPVINPTSSISVNCGANDGRAFQIAISGQPVAPSTAVGNHAISLHYSDGTIGGLVRGYIGSNAAADAVGCVDRTSSIPFSVNNQGLNFMQIGAQTASSSQSQPLVWSLCPNKTEKPGKATGAAQLDIIFK</sequence>
<feature type="signal peptide" evidence="1">
    <location>
        <begin position="1"/>
        <end position="36"/>
    </location>
</feature>
<evidence type="ECO:0000256" key="1">
    <source>
        <dbReference type="SAM" id="SignalP"/>
    </source>
</evidence>
<dbReference type="EMBL" id="CP003488">
    <property type="protein sequence ID" value="AFH92829.1"/>
    <property type="molecule type" value="Genomic_DNA"/>
</dbReference>
<organism evidence="2 3">
    <name type="scientific">Providencia stuartii (strain MRSN 2154)</name>
    <dbReference type="NCBI Taxonomy" id="1157951"/>
    <lineage>
        <taxon>Bacteria</taxon>
        <taxon>Pseudomonadati</taxon>
        <taxon>Pseudomonadota</taxon>
        <taxon>Gammaproteobacteria</taxon>
        <taxon>Enterobacterales</taxon>
        <taxon>Morganellaceae</taxon>
        <taxon>Providencia</taxon>
    </lineage>
</organism>
<keyword evidence="1" id="KW-0732">Signal</keyword>
<dbReference type="KEGG" id="psi:S70_04745"/>
<evidence type="ECO:0000313" key="3">
    <source>
        <dbReference type="Proteomes" id="UP000005012"/>
    </source>
</evidence>
<proteinExistence type="predicted"/>
<reference evidence="3" key="2">
    <citation type="submission" date="2012-04" db="EMBL/GenBank/DDBJ databases">
        <title>Complete genome sequence of Providencia stuartii clinical isolate MRSN 2154.</title>
        <authorList>
            <person name="Clifford R.J."/>
            <person name="Hang J."/>
            <person name="Riley M.C."/>
            <person name="Onmus-Leone F."/>
            <person name="Kuschner R.A."/>
            <person name="Lesho E.P."/>
            <person name="Waterman P.E."/>
        </authorList>
    </citation>
    <scope>NUCLEOTIDE SEQUENCE [LARGE SCALE GENOMIC DNA]</scope>
    <source>
        <strain evidence="3">MRSN 2154</strain>
    </source>
</reference>
<evidence type="ECO:0008006" key="4">
    <source>
        <dbReference type="Google" id="ProtNLM"/>
    </source>
</evidence>
<dbReference type="AlphaFoldDB" id="A0A140NH48"/>
<dbReference type="HOGENOM" id="CLU_727335_0_0_6"/>
<dbReference type="Proteomes" id="UP000005012">
    <property type="component" value="Chromosome"/>
</dbReference>
<evidence type="ECO:0000313" key="2">
    <source>
        <dbReference type="EMBL" id="AFH92829.1"/>
    </source>
</evidence>
<name>A0A140NH48_PROSM</name>
<reference evidence="2 3" key="1">
    <citation type="journal article" date="2012" name="J. Bacteriol.">
        <title>Complete Genome Sequence of Providencia stuartii Clinical Isolate MRSN 2154.</title>
        <authorList>
            <person name="Clifford R.J."/>
            <person name="Hang J."/>
            <person name="Riley M.C."/>
            <person name="Onmus-Leone F."/>
            <person name="Kuschner R.A."/>
            <person name="Lesho E.P."/>
            <person name="Waterman P.E."/>
        </authorList>
    </citation>
    <scope>NUCLEOTIDE SEQUENCE [LARGE SCALE GENOMIC DNA]</scope>
    <source>
        <strain evidence="2 3">MRSN 2154</strain>
    </source>
</reference>
<dbReference type="PATRIC" id="fig|1157951.4.peg.939"/>